<evidence type="ECO:0000256" key="2">
    <source>
        <dbReference type="ARBA" id="ARBA00008097"/>
    </source>
</evidence>
<comment type="similarity">
    <text evidence="2 8">Belongs to the carbamoyltransferase HypF family.</text>
</comment>
<accession>A0A4Q9VW27</accession>
<name>A0A4Q9VW27_9HYPH</name>
<dbReference type="InterPro" id="IPR017945">
    <property type="entry name" value="DHBP_synth_RibB-like_a/b_dom"/>
</dbReference>
<evidence type="ECO:0000259" key="11">
    <source>
        <dbReference type="PROSITE" id="PS51163"/>
    </source>
</evidence>
<dbReference type="GO" id="GO:0016874">
    <property type="term" value="F:ligase activity"/>
    <property type="evidence" value="ECO:0007669"/>
    <property type="project" value="UniProtKB-UniRule"/>
</dbReference>
<dbReference type="InterPro" id="IPR051060">
    <property type="entry name" value="Carbamoyltrans_HypF-like"/>
</dbReference>
<dbReference type="PANTHER" id="PTHR42959:SF1">
    <property type="entry name" value="CARBAMOYLTRANSFERASE HYPF"/>
    <property type="match status" value="1"/>
</dbReference>
<dbReference type="PROSITE" id="PS00150">
    <property type="entry name" value="ACYLPHOSPHATASE_1"/>
    <property type="match status" value="1"/>
</dbReference>
<dbReference type="Pfam" id="PF01300">
    <property type="entry name" value="Sua5_yciO_yrdC"/>
    <property type="match status" value="1"/>
</dbReference>
<dbReference type="PROSITE" id="PS51163">
    <property type="entry name" value="YRDC"/>
    <property type="match status" value="1"/>
</dbReference>
<dbReference type="InterPro" id="IPR001792">
    <property type="entry name" value="Acylphosphatase-like_dom"/>
</dbReference>
<keyword evidence="4" id="KW-0479">Metal-binding</keyword>
<dbReference type="UniPathway" id="UPA00335"/>
<dbReference type="Proteomes" id="UP000292781">
    <property type="component" value="Unassembled WGS sequence"/>
</dbReference>
<proteinExistence type="inferred from homology"/>
<dbReference type="Pfam" id="PF00708">
    <property type="entry name" value="Acylphosphatase"/>
    <property type="match status" value="1"/>
</dbReference>
<dbReference type="PROSITE" id="PS51160">
    <property type="entry name" value="ACYLPHOSPHATASE_3"/>
    <property type="match status" value="1"/>
</dbReference>
<comment type="catalytic activity">
    <reaction evidence="7 8">
        <text>C-terminal L-cysteinyl-[HypE protein] + carbamoyl phosphate + ATP + H2O = C-terminal S-carboxamide-L-cysteinyl-[HypE protein] + AMP + phosphate + diphosphate + H(+)</text>
        <dbReference type="Rhea" id="RHEA:55636"/>
        <dbReference type="Rhea" id="RHEA-COMP:14247"/>
        <dbReference type="Rhea" id="RHEA-COMP:14392"/>
        <dbReference type="ChEBI" id="CHEBI:15377"/>
        <dbReference type="ChEBI" id="CHEBI:15378"/>
        <dbReference type="ChEBI" id="CHEBI:30616"/>
        <dbReference type="ChEBI" id="CHEBI:33019"/>
        <dbReference type="ChEBI" id="CHEBI:43474"/>
        <dbReference type="ChEBI" id="CHEBI:58228"/>
        <dbReference type="ChEBI" id="CHEBI:76913"/>
        <dbReference type="ChEBI" id="CHEBI:139126"/>
        <dbReference type="ChEBI" id="CHEBI:456215"/>
    </reaction>
</comment>
<dbReference type="Gene3D" id="3.30.420.40">
    <property type="match status" value="1"/>
</dbReference>
<feature type="domain" description="YrdC-like" evidence="11">
    <location>
        <begin position="200"/>
        <end position="398"/>
    </location>
</feature>
<evidence type="ECO:0000256" key="5">
    <source>
        <dbReference type="ARBA" id="ARBA00022771"/>
    </source>
</evidence>
<evidence type="ECO:0000256" key="8">
    <source>
        <dbReference type="PIRNR" id="PIRNR006256"/>
    </source>
</evidence>
<dbReference type="GO" id="GO:0003725">
    <property type="term" value="F:double-stranded RNA binding"/>
    <property type="evidence" value="ECO:0007669"/>
    <property type="project" value="InterPro"/>
</dbReference>
<comment type="caution">
    <text evidence="12">The sequence shown here is derived from an EMBL/GenBank/DDBJ whole genome shotgun (WGS) entry which is preliminary data.</text>
</comment>
<evidence type="ECO:0000256" key="6">
    <source>
        <dbReference type="ARBA" id="ARBA00022833"/>
    </source>
</evidence>
<dbReference type="Gene3D" id="3.90.870.50">
    <property type="match status" value="1"/>
</dbReference>
<protein>
    <recommendedName>
        <fullName evidence="8">Carbamoyltransferase HypF</fullName>
        <ecNumber evidence="8">6.2.-.-</ecNumber>
    </recommendedName>
</protein>
<keyword evidence="9" id="KW-0378">Hydrolase</keyword>
<evidence type="ECO:0000256" key="4">
    <source>
        <dbReference type="ARBA" id="ARBA00022723"/>
    </source>
</evidence>
<dbReference type="PIRSF" id="PIRSF006256">
    <property type="entry name" value="CMPcnvr_hdrg_mat"/>
    <property type="match status" value="1"/>
</dbReference>
<dbReference type="InterPro" id="IPR017968">
    <property type="entry name" value="Acylphosphatase_CS"/>
</dbReference>
<evidence type="ECO:0000256" key="7">
    <source>
        <dbReference type="ARBA" id="ARBA00048220"/>
    </source>
</evidence>
<keyword evidence="3" id="KW-0436">Ligase</keyword>
<dbReference type="GO" id="GO:0003998">
    <property type="term" value="F:acylphosphatase activity"/>
    <property type="evidence" value="ECO:0007669"/>
    <property type="project" value="UniProtKB-EC"/>
</dbReference>
<dbReference type="EC" id="6.2.-.-" evidence="8"/>
<dbReference type="InterPro" id="IPR011125">
    <property type="entry name" value="Znf_HypF"/>
</dbReference>
<feature type="domain" description="Acylphosphatase-like" evidence="10">
    <location>
        <begin position="19"/>
        <end position="103"/>
    </location>
</feature>
<evidence type="ECO:0000256" key="1">
    <source>
        <dbReference type="ARBA" id="ARBA00004711"/>
    </source>
</evidence>
<dbReference type="RefSeq" id="WP_131306824.1">
    <property type="nucleotide sequence ID" value="NZ_SJFN01000005.1"/>
</dbReference>
<keyword evidence="13" id="KW-1185">Reference proteome</keyword>
<comment type="pathway">
    <text evidence="1 8">Protein modification; [NiFe] hydrogenase maturation.</text>
</comment>
<gene>
    <name evidence="12" type="primary">hypF</name>
    <name evidence="12" type="ORF">EYW49_04965</name>
</gene>
<dbReference type="Pfam" id="PF17788">
    <property type="entry name" value="HypF_C"/>
    <property type="match status" value="1"/>
</dbReference>
<dbReference type="EMBL" id="SJFN01000005">
    <property type="protein sequence ID" value="TBW40023.1"/>
    <property type="molecule type" value="Genomic_DNA"/>
</dbReference>
<comment type="function">
    <text evidence="8">Involved in the maturation of [NiFe] hydrogenases. Along with HypE, it catalyzes the synthesis of the CN ligands of the active site iron of [NiFe]-hydrogenases. HypF functions as a carbamoyl transferase using carbamoylphosphate as a substrate and transferring the carboxamido moiety in an ATP-dependent reaction to the thiolate of the C-terminal cysteine of HypE yielding a protein-S-carboxamide.</text>
</comment>
<dbReference type="InterPro" id="IPR006070">
    <property type="entry name" value="Sua5-like_dom"/>
</dbReference>
<dbReference type="InterPro" id="IPR041440">
    <property type="entry name" value="HypF_C"/>
</dbReference>
<dbReference type="GO" id="GO:0008270">
    <property type="term" value="F:zinc ion binding"/>
    <property type="evidence" value="ECO:0007669"/>
    <property type="project" value="UniProtKB-KW"/>
</dbReference>
<evidence type="ECO:0000313" key="13">
    <source>
        <dbReference type="Proteomes" id="UP000292781"/>
    </source>
</evidence>
<dbReference type="SUPFAM" id="SSF55821">
    <property type="entry name" value="YrdC/RibB"/>
    <property type="match status" value="1"/>
</dbReference>
<organism evidence="12 13">
    <name type="scientific">Siculibacillus lacustris</name>
    <dbReference type="NCBI Taxonomy" id="1549641"/>
    <lineage>
        <taxon>Bacteria</taxon>
        <taxon>Pseudomonadati</taxon>
        <taxon>Pseudomonadota</taxon>
        <taxon>Alphaproteobacteria</taxon>
        <taxon>Hyphomicrobiales</taxon>
        <taxon>Ancalomicrobiaceae</taxon>
        <taxon>Siculibacillus</taxon>
    </lineage>
</organism>
<comment type="catalytic activity">
    <reaction evidence="9">
        <text>an acyl phosphate + H2O = a carboxylate + phosphate + H(+)</text>
        <dbReference type="Rhea" id="RHEA:14965"/>
        <dbReference type="ChEBI" id="CHEBI:15377"/>
        <dbReference type="ChEBI" id="CHEBI:15378"/>
        <dbReference type="ChEBI" id="CHEBI:29067"/>
        <dbReference type="ChEBI" id="CHEBI:43474"/>
        <dbReference type="ChEBI" id="CHEBI:59918"/>
        <dbReference type="EC" id="3.6.1.7"/>
    </reaction>
</comment>
<feature type="active site" evidence="9">
    <location>
        <position position="52"/>
    </location>
</feature>
<evidence type="ECO:0000259" key="10">
    <source>
        <dbReference type="PROSITE" id="PS51160"/>
    </source>
</evidence>
<dbReference type="Pfam" id="PF07503">
    <property type="entry name" value="zf-HYPF"/>
    <property type="match status" value="2"/>
</dbReference>
<dbReference type="InterPro" id="IPR055128">
    <property type="entry name" value="HypF_C_2"/>
</dbReference>
<keyword evidence="5" id="KW-0863">Zinc-finger</keyword>
<reference evidence="12 13" key="1">
    <citation type="submission" date="2019-02" db="EMBL/GenBank/DDBJ databases">
        <title>Siculibacillus lacustris gen. nov., sp. nov., a new rosette-forming bacterium isolated from a freshwater crater lake (Lake St. Ana, Romania).</title>
        <authorList>
            <person name="Felfoldi T."/>
            <person name="Marton Z."/>
            <person name="Szabo A."/>
            <person name="Mentes A."/>
            <person name="Boka K."/>
            <person name="Marialigeti K."/>
            <person name="Mathe I."/>
            <person name="Koncz M."/>
            <person name="Schumann P."/>
            <person name="Toth E."/>
        </authorList>
    </citation>
    <scope>NUCLEOTIDE SEQUENCE [LARGE SCALE GENOMIC DNA]</scope>
    <source>
        <strain evidence="12 13">SA-279</strain>
    </source>
</reference>
<dbReference type="SUPFAM" id="SSF54975">
    <property type="entry name" value="Acylphosphatase/BLUF domain-like"/>
    <property type="match status" value="1"/>
</dbReference>
<evidence type="ECO:0000256" key="3">
    <source>
        <dbReference type="ARBA" id="ARBA00022598"/>
    </source>
</evidence>
<sequence length="778" mass="80916">MAEDPAPAAPSPVGRPVERLRIRVRGAVQGVGMRPFVHRLATELGLAGHVLNDGDGVAIEVEGSDLAAFLARLEREAPPLARLESVVAEALASTGARDFRIDESVGGRVTTRVPPDAATCPACLGDLFDPTSRFHRYPFVNCTHCGPRFTITARLPYDRPQTAMAGFAMCPACARDYRDPTDRRFHAEPIACPACGPRLTRPVADIVAALKAGRIVAVKGLGGFHLMCDAGDEAVVAELRRRKNRDAKPFAVMVADAGSLDRVARPSAAERALFASTAAPIVVMAAVPGAVAPSVAPRLGRIGVMAAHTPLHHLIFREAAGGPFDRAAPDGPNPFVVVATSANPGGEPLVVDDTEAERRLAGIADLIVGHDRPIVIRADDSVAGVIDGAPAFLRRSRGFVPEPIDLGADGPPVLATGAYLKTTVTVTRGREAFVSQHVGDLDTVETLRFHRETAAHLLALLDVRPAVVACDLHPDFASSRFAGEFDVPVVAVQHHAAHVAAIAAEHRVAGPIFGLALDGIGHGDDGGAWGGEALRLDGGRWTRLGHLAPLALPGGDRAAREPWRMALAALAHVGALDRWPALLSGVPAAGAVAKRLEAGREATTTSAGRLFDAAAALLGVRLTQDHEAQAAMELEALVTAPVLGSGLHTITDGVLDFAPLIERLARGDLDAAAGADLFHGALIDGLADWSAGWTRPGDAIALGGGCLMNRVLAEGLCGALRDAGRVPLLARAVPANDGGLSLGQAAMARAIAIRVETHGRDGPGAVSLEDRGSVPQID</sequence>
<evidence type="ECO:0000313" key="12">
    <source>
        <dbReference type="EMBL" id="TBW40023.1"/>
    </source>
</evidence>
<evidence type="ECO:0000256" key="9">
    <source>
        <dbReference type="PROSITE-ProRule" id="PRU00520"/>
    </source>
</evidence>
<feature type="active site" evidence="9">
    <location>
        <position position="34"/>
    </location>
</feature>
<dbReference type="InterPro" id="IPR004421">
    <property type="entry name" value="Carbamoyltransferase_HypF"/>
</dbReference>
<dbReference type="AlphaFoldDB" id="A0A4Q9VW27"/>
<dbReference type="PANTHER" id="PTHR42959">
    <property type="entry name" value="CARBAMOYLTRANSFERASE"/>
    <property type="match status" value="1"/>
</dbReference>
<dbReference type="Pfam" id="PF22521">
    <property type="entry name" value="HypF_C_2"/>
    <property type="match status" value="1"/>
</dbReference>
<dbReference type="InterPro" id="IPR036046">
    <property type="entry name" value="Acylphosphatase-like_dom_sf"/>
</dbReference>
<dbReference type="NCBIfam" id="TIGR00143">
    <property type="entry name" value="hypF"/>
    <property type="match status" value="1"/>
</dbReference>
<dbReference type="GO" id="GO:0051604">
    <property type="term" value="P:protein maturation"/>
    <property type="evidence" value="ECO:0007669"/>
    <property type="project" value="TreeGrafter"/>
</dbReference>
<dbReference type="Gene3D" id="3.30.110.120">
    <property type="match status" value="1"/>
</dbReference>
<keyword evidence="6" id="KW-0862">Zinc</keyword>
<dbReference type="OrthoDB" id="9808093at2"/>
<dbReference type="GO" id="GO:0016743">
    <property type="term" value="F:carboxyl- or carbamoyltransferase activity"/>
    <property type="evidence" value="ECO:0007669"/>
    <property type="project" value="UniProtKB-UniRule"/>
</dbReference>
<dbReference type="Gene3D" id="3.30.420.360">
    <property type="match status" value="1"/>
</dbReference>
<keyword evidence="12" id="KW-0808">Transferase</keyword>